<organism evidence="1 2">
    <name type="scientific">Megaselia scalaris</name>
    <name type="common">Humpbacked fly</name>
    <name type="synonym">Phora scalaris</name>
    <dbReference type="NCBI Taxonomy" id="36166"/>
    <lineage>
        <taxon>Eukaryota</taxon>
        <taxon>Metazoa</taxon>
        <taxon>Ecdysozoa</taxon>
        <taxon>Arthropoda</taxon>
        <taxon>Hexapoda</taxon>
        <taxon>Insecta</taxon>
        <taxon>Pterygota</taxon>
        <taxon>Neoptera</taxon>
        <taxon>Endopterygota</taxon>
        <taxon>Diptera</taxon>
        <taxon>Brachycera</taxon>
        <taxon>Muscomorpha</taxon>
        <taxon>Platypezoidea</taxon>
        <taxon>Phoridae</taxon>
        <taxon>Megaseliini</taxon>
        <taxon>Megaselia</taxon>
    </lineage>
</organism>
<evidence type="ECO:0000313" key="1">
    <source>
        <dbReference type="EnsemblMetazoa" id="MESCA006542-PA"/>
    </source>
</evidence>
<reference evidence="1" key="2">
    <citation type="submission" date="2015-06" db="UniProtKB">
        <authorList>
            <consortium name="EnsemblMetazoa"/>
        </authorList>
    </citation>
    <scope>IDENTIFICATION</scope>
</reference>
<dbReference type="Proteomes" id="UP000015102">
    <property type="component" value="Unassembled WGS sequence"/>
</dbReference>
<evidence type="ECO:0000313" key="2">
    <source>
        <dbReference type="Proteomes" id="UP000015102"/>
    </source>
</evidence>
<accession>T1GS91</accession>
<dbReference type="AlphaFoldDB" id="T1GS91"/>
<sequence length="63" mass="7254">CEQLIDRFFHLEKGNTVRGKNGKRKNTLHSPLNQADGSLWEVCFLLTGNMLYSVYESCVDVDY</sequence>
<name>T1GS91_MEGSC</name>
<keyword evidence="2" id="KW-1185">Reference proteome</keyword>
<protein>
    <submittedName>
        <fullName evidence="1">Uncharacterized protein</fullName>
    </submittedName>
</protein>
<proteinExistence type="predicted"/>
<reference evidence="2" key="1">
    <citation type="submission" date="2013-02" db="EMBL/GenBank/DDBJ databases">
        <authorList>
            <person name="Hughes D."/>
        </authorList>
    </citation>
    <scope>NUCLEOTIDE SEQUENCE</scope>
    <source>
        <strain>Durham</strain>
        <strain evidence="2">NC isolate 2 -- Noor lab</strain>
    </source>
</reference>
<dbReference type="EnsemblMetazoa" id="MESCA006542-RA">
    <property type="protein sequence ID" value="MESCA006542-PA"/>
    <property type="gene ID" value="MESCA006542"/>
</dbReference>
<dbReference type="EMBL" id="CAQQ02390142">
    <property type="status" value="NOT_ANNOTATED_CDS"/>
    <property type="molecule type" value="Genomic_DNA"/>
</dbReference>
<dbReference type="HOGENOM" id="CLU_2892480_0_0_1"/>